<dbReference type="EMBL" id="MRZN01000005">
    <property type="protein sequence ID" value="PHK50135.1"/>
    <property type="molecule type" value="Genomic_DNA"/>
</dbReference>
<dbReference type="PANTHER" id="PTHR43297:SF2">
    <property type="entry name" value="DIPEPTIDE TRANSPORT ATP-BINDING PROTEIN DPPD"/>
    <property type="match status" value="1"/>
</dbReference>
<protein>
    <submittedName>
        <fullName evidence="10">ABC transporter ATP-binding protein</fullName>
    </submittedName>
    <submittedName>
        <fullName evidence="9">Nickel import ATP-binding protein NikD</fullName>
    </submittedName>
</protein>
<dbReference type="PROSITE" id="PS00211">
    <property type="entry name" value="ABC_TRANSPORTER_1"/>
    <property type="match status" value="1"/>
</dbReference>
<dbReference type="InterPro" id="IPR003439">
    <property type="entry name" value="ABC_transporter-like_ATP-bd"/>
</dbReference>
<evidence type="ECO:0000256" key="7">
    <source>
        <dbReference type="ARBA" id="ARBA00023136"/>
    </source>
</evidence>
<reference evidence="9" key="3">
    <citation type="submission" date="2017-10" db="EMBL/GenBank/DDBJ databases">
        <authorList>
            <person name="Vrbovska V."/>
            <person name="Kovarovic V."/>
            <person name="Indrakova A."/>
        </authorList>
    </citation>
    <scope>NUCLEOTIDE SEQUENCE</scope>
    <source>
        <strain evidence="9">CCM 8730</strain>
    </source>
</reference>
<evidence type="ECO:0000259" key="8">
    <source>
        <dbReference type="PROSITE" id="PS50893"/>
    </source>
</evidence>
<evidence type="ECO:0000256" key="6">
    <source>
        <dbReference type="ARBA" id="ARBA00022840"/>
    </source>
</evidence>
<dbReference type="InterPro" id="IPR017871">
    <property type="entry name" value="ABC_transporter-like_CS"/>
</dbReference>
<dbReference type="RefSeq" id="WP_099089893.1">
    <property type="nucleotide sequence ID" value="NZ_CP093217.1"/>
</dbReference>
<keyword evidence="5" id="KW-0547">Nucleotide-binding</keyword>
<dbReference type="GO" id="GO:0016887">
    <property type="term" value="F:ATP hydrolysis activity"/>
    <property type="evidence" value="ECO:0007669"/>
    <property type="project" value="InterPro"/>
</dbReference>
<proteinExistence type="inferred from homology"/>
<gene>
    <name evidence="9" type="ORF">BTJ66_05150</name>
    <name evidence="10" type="ORF">MNY58_00485</name>
</gene>
<comment type="subcellular location">
    <subcellularLocation>
        <location evidence="1">Cell membrane</location>
        <topology evidence="1">Peripheral membrane protein</topology>
    </subcellularLocation>
</comment>
<dbReference type="InterPro" id="IPR003593">
    <property type="entry name" value="AAA+_ATPase"/>
</dbReference>
<dbReference type="NCBIfam" id="NF047578">
    <property type="entry name" value="opine_ATP_CntD"/>
    <property type="match status" value="1"/>
</dbReference>
<reference evidence="11" key="2">
    <citation type="submission" date="2017-10" db="EMBL/GenBank/DDBJ databases">
        <title>Staphylococcus edaphicus sp. nov., isolated in Antarctica, harbouring mecC gene and genomic islands essential in adaptation to extreme environment.</title>
        <authorList>
            <person name="Pantucek R."/>
            <person name="Sedlacek I."/>
            <person name="Indrakova A."/>
            <person name="Vrbovska V."/>
            <person name="Maslanova I."/>
            <person name="Kovarovic V."/>
            <person name="Svec P."/>
            <person name="Kralova S."/>
            <person name="Kristofova L."/>
            <person name="Keklakova J."/>
            <person name="Petras P."/>
            <person name="Doskar J."/>
        </authorList>
    </citation>
    <scope>NUCLEOTIDE SEQUENCE [LARGE SCALE GENOMIC DNA]</scope>
    <source>
        <strain evidence="11">CCM 5085</strain>
    </source>
</reference>
<dbReference type="GO" id="GO:0005524">
    <property type="term" value="F:ATP binding"/>
    <property type="evidence" value="ECO:0007669"/>
    <property type="project" value="UniProtKB-KW"/>
</dbReference>
<sequence>MSLLTIKQLYITDSHTNQPLVSDINFQIKKGETLGIIGESGSGKTITCRAITGLNDSRLKVEGHIYFDGIDLLKVSEQSLREQRGGEIAMIMQQGSRAFDPSTKVRKQMFETMRAHTKLSLKEIEAVLLKYMDFMNLKQPKKIMQSYPFMLSGGMLQRLMIVLALALKPKLIIADEPTTALDTITQYEVLEAFRNIKKEFDCAMIFISHDLAVINQVADSVLVMKAGQCIETGLKETVLYQPEHTYTKYLISTKQKINQHFKKTMRGELHA</sequence>
<dbReference type="Pfam" id="PF00005">
    <property type="entry name" value="ABC_tran"/>
    <property type="match status" value="1"/>
</dbReference>
<keyword evidence="7" id="KW-0472">Membrane</keyword>
<comment type="similarity">
    <text evidence="2">Belongs to the ABC transporter superfamily.</text>
</comment>
<evidence type="ECO:0000256" key="1">
    <source>
        <dbReference type="ARBA" id="ARBA00004202"/>
    </source>
</evidence>
<reference evidence="10" key="4">
    <citation type="submission" date="2022-03" db="EMBL/GenBank/DDBJ databases">
        <title>Complete Genome Sequence of Staphylococcus edaphicus strain CCM 8731.</title>
        <authorList>
            <person name="Rimmer C.O."/>
            <person name="Thomas J.C."/>
        </authorList>
    </citation>
    <scope>NUCLEOTIDE SEQUENCE</scope>
    <source>
        <strain evidence="10">CCM 8731</strain>
    </source>
</reference>
<dbReference type="CDD" id="cd03257">
    <property type="entry name" value="ABC_NikE_OppD_transporters"/>
    <property type="match status" value="1"/>
</dbReference>
<dbReference type="OrthoDB" id="9802264at2"/>
<dbReference type="NCBIfam" id="NF047576">
    <property type="entry name" value="opine_ATP_CntF"/>
    <property type="match status" value="1"/>
</dbReference>
<keyword evidence="12" id="KW-1185">Reference proteome</keyword>
<organism evidence="9 11">
    <name type="scientific">Staphylococcus edaphicus</name>
    <dbReference type="NCBI Taxonomy" id="1955013"/>
    <lineage>
        <taxon>Bacteria</taxon>
        <taxon>Bacillati</taxon>
        <taxon>Bacillota</taxon>
        <taxon>Bacilli</taxon>
        <taxon>Bacillales</taxon>
        <taxon>Staphylococcaceae</taxon>
        <taxon>Staphylococcus</taxon>
    </lineage>
</organism>
<dbReference type="AlphaFoldDB" id="A0A2C6WPX4"/>
<reference evidence="9" key="1">
    <citation type="journal article" date="2017" name="Appl. Environ. Microbiol.">
        <title>Staphylococcus edaphicus sp. nov., isolated in Antarctica, harbours mecC gene and genomic islands with suspected role in adaptation to extreme environment.</title>
        <authorList>
            <person name="Pantucek R."/>
            <person name="Sedlacek I."/>
            <person name="Indrakova A."/>
            <person name="Vrbovska V."/>
            <person name="Maslanova I."/>
            <person name="Kovarovic V."/>
            <person name="Svec P."/>
            <person name="Kralova S."/>
            <person name="Kristofova L."/>
            <person name="Keklakova J."/>
            <person name="Petras P."/>
            <person name="Doskar J."/>
        </authorList>
    </citation>
    <scope>NUCLEOTIDE SEQUENCE</scope>
    <source>
        <strain evidence="9">CCM 8730</strain>
    </source>
</reference>
<keyword evidence="6 9" id="KW-0067">ATP-binding</keyword>
<dbReference type="SMART" id="SM00382">
    <property type="entry name" value="AAA"/>
    <property type="match status" value="1"/>
</dbReference>
<dbReference type="InterPro" id="IPR050388">
    <property type="entry name" value="ABC_Ni/Peptide_Import"/>
</dbReference>
<dbReference type="InterPro" id="IPR027417">
    <property type="entry name" value="P-loop_NTPase"/>
</dbReference>
<dbReference type="GO" id="GO:0005886">
    <property type="term" value="C:plasma membrane"/>
    <property type="evidence" value="ECO:0007669"/>
    <property type="project" value="UniProtKB-SubCell"/>
</dbReference>
<evidence type="ECO:0000256" key="2">
    <source>
        <dbReference type="ARBA" id="ARBA00005417"/>
    </source>
</evidence>
<dbReference type="Proteomes" id="UP000223828">
    <property type="component" value="Unassembled WGS sequence"/>
</dbReference>
<keyword evidence="4" id="KW-1003">Cell membrane</keyword>
<dbReference type="PROSITE" id="PS50893">
    <property type="entry name" value="ABC_TRANSPORTER_2"/>
    <property type="match status" value="1"/>
</dbReference>
<dbReference type="Gene3D" id="3.40.50.300">
    <property type="entry name" value="P-loop containing nucleotide triphosphate hydrolases"/>
    <property type="match status" value="1"/>
</dbReference>
<feature type="domain" description="ABC transporter" evidence="8">
    <location>
        <begin position="4"/>
        <end position="251"/>
    </location>
</feature>
<keyword evidence="3" id="KW-0813">Transport</keyword>
<dbReference type="EMBL" id="CP093217">
    <property type="protein sequence ID" value="UQW81633.1"/>
    <property type="molecule type" value="Genomic_DNA"/>
</dbReference>
<evidence type="ECO:0000256" key="4">
    <source>
        <dbReference type="ARBA" id="ARBA00022475"/>
    </source>
</evidence>
<dbReference type="Proteomes" id="UP001056588">
    <property type="component" value="Chromosome"/>
</dbReference>
<accession>A0A2C6WPX4</accession>
<evidence type="ECO:0000313" key="12">
    <source>
        <dbReference type="Proteomes" id="UP001056588"/>
    </source>
</evidence>
<evidence type="ECO:0000313" key="11">
    <source>
        <dbReference type="Proteomes" id="UP000223828"/>
    </source>
</evidence>
<evidence type="ECO:0000256" key="5">
    <source>
        <dbReference type="ARBA" id="ARBA00022741"/>
    </source>
</evidence>
<evidence type="ECO:0000313" key="9">
    <source>
        <dbReference type="EMBL" id="PHK50135.1"/>
    </source>
</evidence>
<evidence type="ECO:0000256" key="3">
    <source>
        <dbReference type="ARBA" id="ARBA00022448"/>
    </source>
</evidence>
<dbReference type="PANTHER" id="PTHR43297">
    <property type="entry name" value="OLIGOPEPTIDE TRANSPORT ATP-BINDING PROTEIN APPD"/>
    <property type="match status" value="1"/>
</dbReference>
<name>A0A2C6WPX4_9STAP</name>
<dbReference type="SUPFAM" id="SSF52540">
    <property type="entry name" value="P-loop containing nucleoside triphosphate hydrolases"/>
    <property type="match status" value="1"/>
</dbReference>
<evidence type="ECO:0000313" key="10">
    <source>
        <dbReference type="EMBL" id="UQW81633.1"/>
    </source>
</evidence>